<name>A0A0F9F8R1_9ZZZZ</name>
<reference evidence="1" key="1">
    <citation type="journal article" date="2015" name="Nature">
        <title>Complex archaea that bridge the gap between prokaryotes and eukaryotes.</title>
        <authorList>
            <person name="Spang A."/>
            <person name="Saw J.H."/>
            <person name="Jorgensen S.L."/>
            <person name="Zaremba-Niedzwiedzka K."/>
            <person name="Martijn J."/>
            <person name="Lind A.E."/>
            <person name="van Eijk R."/>
            <person name="Schleper C."/>
            <person name="Guy L."/>
            <person name="Ettema T.J."/>
        </authorList>
    </citation>
    <scope>NUCLEOTIDE SEQUENCE</scope>
</reference>
<organism evidence="1">
    <name type="scientific">marine sediment metagenome</name>
    <dbReference type="NCBI Taxonomy" id="412755"/>
    <lineage>
        <taxon>unclassified sequences</taxon>
        <taxon>metagenomes</taxon>
        <taxon>ecological metagenomes</taxon>
    </lineage>
</organism>
<evidence type="ECO:0000313" key="1">
    <source>
        <dbReference type="EMBL" id="KKL82749.1"/>
    </source>
</evidence>
<comment type="caution">
    <text evidence="1">The sequence shown here is derived from an EMBL/GenBank/DDBJ whole genome shotgun (WGS) entry which is preliminary data.</text>
</comment>
<sequence>MTLNEIVVLYQVLEHKEINPAFTTLTYKIARGLERQGLLREGARLLSPYHTTFKLTREGRRIAKAK</sequence>
<accession>A0A0F9F8R1</accession>
<dbReference type="AlphaFoldDB" id="A0A0F9F8R1"/>
<protein>
    <submittedName>
        <fullName evidence="1">Uncharacterized protein</fullName>
    </submittedName>
</protein>
<dbReference type="EMBL" id="LAZR01022185">
    <property type="protein sequence ID" value="KKL82749.1"/>
    <property type="molecule type" value="Genomic_DNA"/>
</dbReference>
<proteinExistence type="predicted"/>
<gene>
    <name evidence="1" type="ORF">LCGC14_1981620</name>
</gene>